<dbReference type="PROSITE" id="PS51756">
    <property type="entry name" value="LXG"/>
    <property type="match status" value="1"/>
</dbReference>
<dbReference type="EMBL" id="WJEE01000020">
    <property type="protein sequence ID" value="MRI66737.1"/>
    <property type="molecule type" value="Genomic_DNA"/>
</dbReference>
<sequence length="519" mass="56430">MGHKIDLSEVIDFSDEFKSKSEDIKNSLSKVEQNIEEICNMTTFSGETADQAKLYFRDLHLTVLTTFNGVFTDLYENLNKHIETFQSRVDENSRTIIESNYVIDTLEDVNEDYEALHTHRDSVSSTISSISDISSATTPSFVAINNNKYSVINVGDNLQEDFDSFTTTGRSSNSQTEELLKEIKTTLNNAGAVSGKARFTDYKGDSRNAGLAVLKGYNEGIANSGEVDLDSIRYMSMYEIEQLKESALKDMDETSQKILNSAYTDLKNGKIDRETYYNIFSTMSKSTKKLSEEELNEEVPKGVIEYLYKNKGKIGLDFIVNFTADSAEHIGKELKMISKKAGKVATHIKSIGELFSTISGKTSGVVTKVGHAAAKTSNHLSNSGKFLLGAGKTLGRSFIAVSAGVGMYEDIFEKDKTIGEAVAHNLTSVGVGLVGGAAGLGLAGLLATNPIGWTVGLGIGLTWSFNYAYDNNVLGLQDGLDAAGQKLSEFGNEILDSAKDAGKAISKGLDAINPMSWAW</sequence>
<dbReference type="InterPro" id="IPR006829">
    <property type="entry name" value="LXG_dom"/>
</dbReference>
<gene>
    <name evidence="3" type="ORF">GH885_10375</name>
</gene>
<dbReference type="AlphaFoldDB" id="A0A6N7QXF9"/>
<name>A0A6N7QXF9_9BACI</name>
<reference evidence="3 4" key="1">
    <citation type="submission" date="2019-10" db="EMBL/GenBank/DDBJ databases">
        <title>Gracilibacillus salitolerans sp. nov., a moderate halophile isolated from a saline soil in northwest China.</title>
        <authorList>
            <person name="Gan L."/>
        </authorList>
    </citation>
    <scope>NUCLEOTIDE SEQUENCE [LARGE SCALE GENOMIC DNA]</scope>
    <source>
        <strain evidence="3 4">TP2-8</strain>
    </source>
</reference>
<organism evidence="3 4">
    <name type="scientific">Gracilibacillus thailandensis</name>
    <dbReference type="NCBI Taxonomy" id="563735"/>
    <lineage>
        <taxon>Bacteria</taxon>
        <taxon>Bacillati</taxon>
        <taxon>Bacillota</taxon>
        <taxon>Bacilli</taxon>
        <taxon>Bacillales</taxon>
        <taxon>Bacillaceae</taxon>
        <taxon>Gracilibacillus</taxon>
    </lineage>
</organism>
<feature type="domain" description="LXG" evidence="2">
    <location>
        <begin position="1"/>
        <end position="238"/>
    </location>
</feature>
<comment type="similarity">
    <text evidence="1">In the N-terminal section; belongs to the LXG family.</text>
</comment>
<evidence type="ECO:0000259" key="2">
    <source>
        <dbReference type="PROSITE" id="PS51756"/>
    </source>
</evidence>
<dbReference type="Proteomes" id="UP000435187">
    <property type="component" value="Unassembled WGS sequence"/>
</dbReference>
<evidence type="ECO:0000313" key="4">
    <source>
        <dbReference type="Proteomes" id="UP000435187"/>
    </source>
</evidence>
<keyword evidence="4" id="KW-1185">Reference proteome</keyword>
<protein>
    <recommendedName>
        <fullName evidence="2">LXG domain-containing protein</fullName>
    </recommendedName>
</protein>
<dbReference type="Pfam" id="PF04740">
    <property type="entry name" value="LXG"/>
    <property type="match status" value="1"/>
</dbReference>
<evidence type="ECO:0000256" key="1">
    <source>
        <dbReference type="ARBA" id="ARBA00034117"/>
    </source>
</evidence>
<proteinExistence type="inferred from homology"/>
<dbReference type="RefSeq" id="WP_153835410.1">
    <property type="nucleotide sequence ID" value="NZ_JBHUMW010000011.1"/>
</dbReference>
<evidence type="ECO:0000313" key="3">
    <source>
        <dbReference type="EMBL" id="MRI66737.1"/>
    </source>
</evidence>
<comment type="caution">
    <text evidence="3">The sequence shown here is derived from an EMBL/GenBank/DDBJ whole genome shotgun (WGS) entry which is preliminary data.</text>
</comment>
<accession>A0A6N7QXF9</accession>